<proteinExistence type="predicted"/>
<sequence length="130" mass="14457">MKLLLDTQVLLWSAGEPKRLSEEARALLAAPENLLHFSPANLWEVVIKNGLGRDDFQVDAHALRRGLLDNGYRELCIDSSHALMVQNLPAIHKDPFDRMLIAQAMVEGLTLVTSDGLIVRYPVSTVRVSV</sequence>
<dbReference type="Gene3D" id="3.40.50.1010">
    <property type="entry name" value="5'-nuclease"/>
    <property type="match status" value="1"/>
</dbReference>
<organism evidence="2 3">
    <name type="scientific">Lamprobacter modestohalophilus</name>
    <dbReference type="NCBI Taxonomy" id="1064514"/>
    <lineage>
        <taxon>Bacteria</taxon>
        <taxon>Pseudomonadati</taxon>
        <taxon>Pseudomonadota</taxon>
        <taxon>Gammaproteobacteria</taxon>
        <taxon>Chromatiales</taxon>
        <taxon>Chromatiaceae</taxon>
        <taxon>Lamprobacter</taxon>
    </lineage>
</organism>
<dbReference type="CDD" id="cd09872">
    <property type="entry name" value="PIN_Sll0205-like"/>
    <property type="match status" value="1"/>
</dbReference>
<dbReference type="PANTHER" id="PTHR36173:SF2">
    <property type="entry name" value="RIBONUCLEASE VAPC16"/>
    <property type="match status" value="1"/>
</dbReference>
<feature type="domain" description="PIN" evidence="1">
    <location>
        <begin position="4"/>
        <end position="117"/>
    </location>
</feature>
<dbReference type="PANTHER" id="PTHR36173">
    <property type="entry name" value="RIBONUCLEASE VAPC16-RELATED"/>
    <property type="match status" value="1"/>
</dbReference>
<dbReference type="SUPFAM" id="SSF88723">
    <property type="entry name" value="PIN domain-like"/>
    <property type="match status" value="1"/>
</dbReference>
<keyword evidence="3" id="KW-1185">Reference proteome</keyword>
<dbReference type="InterPro" id="IPR029060">
    <property type="entry name" value="PIN-like_dom_sf"/>
</dbReference>
<evidence type="ECO:0000259" key="1">
    <source>
        <dbReference type="Pfam" id="PF01850"/>
    </source>
</evidence>
<protein>
    <submittedName>
        <fullName evidence="2">PIN domain nuclease</fullName>
    </submittedName>
</protein>
<gene>
    <name evidence="2" type="ORF">CKO42_21920</name>
</gene>
<dbReference type="InterPro" id="IPR041705">
    <property type="entry name" value="PIN_Sll0205"/>
</dbReference>
<dbReference type="InterPro" id="IPR002716">
    <property type="entry name" value="PIN_dom"/>
</dbReference>
<comment type="caution">
    <text evidence="2">The sequence shown here is derived from an EMBL/GenBank/DDBJ whole genome shotgun (WGS) entry which is preliminary data.</text>
</comment>
<dbReference type="Proteomes" id="UP001138768">
    <property type="component" value="Unassembled WGS sequence"/>
</dbReference>
<reference evidence="2 3" key="1">
    <citation type="journal article" date="2020" name="Microorganisms">
        <title>Osmotic Adaptation and Compatible Solute Biosynthesis of Phototrophic Bacteria as Revealed from Genome Analyses.</title>
        <authorList>
            <person name="Imhoff J.F."/>
            <person name="Rahn T."/>
            <person name="Kunzel S."/>
            <person name="Keller A."/>
            <person name="Neulinger S.C."/>
        </authorList>
    </citation>
    <scope>NUCLEOTIDE SEQUENCE [LARGE SCALE GENOMIC DNA]</scope>
    <source>
        <strain evidence="2 3">DSM 25653</strain>
    </source>
</reference>
<evidence type="ECO:0000313" key="2">
    <source>
        <dbReference type="EMBL" id="MBK1621030.1"/>
    </source>
</evidence>
<dbReference type="AlphaFoldDB" id="A0A9X1B5Y7"/>
<dbReference type="RefSeq" id="WP_200249005.1">
    <property type="nucleotide sequence ID" value="NZ_NRRY01000056.1"/>
</dbReference>
<evidence type="ECO:0000313" key="3">
    <source>
        <dbReference type="Proteomes" id="UP001138768"/>
    </source>
</evidence>
<dbReference type="EMBL" id="NRRY01000056">
    <property type="protein sequence ID" value="MBK1621030.1"/>
    <property type="molecule type" value="Genomic_DNA"/>
</dbReference>
<dbReference type="Pfam" id="PF01850">
    <property type="entry name" value="PIN"/>
    <property type="match status" value="1"/>
</dbReference>
<name>A0A9X1B5Y7_9GAMM</name>
<accession>A0A9X1B5Y7</accession>
<dbReference type="InterPro" id="IPR052919">
    <property type="entry name" value="TA_system_RNase"/>
</dbReference>